<keyword evidence="2" id="KW-1185">Reference proteome</keyword>
<organism evidence="1 2">
    <name type="scientific">Christensenella hongkongensis</name>
    <dbReference type="NCBI Taxonomy" id="270498"/>
    <lineage>
        <taxon>Bacteria</taxon>
        <taxon>Bacillati</taxon>
        <taxon>Bacillota</taxon>
        <taxon>Clostridia</taxon>
        <taxon>Christensenellales</taxon>
        <taxon>Christensenellaceae</taxon>
        <taxon>Christensenella</taxon>
    </lineage>
</organism>
<protein>
    <submittedName>
        <fullName evidence="1">Uncharacterized protein</fullName>
    </submittedName>
</protein>
<accession>A0A0M2NHA8</accession>
<dbReference type="STRING" id="270498.CHK_1015"/>
<name>A0A0M2NHA8_9FIRM</name>
<proteinExistence type="predicted"/>
<dbReference type="AlphaFoldDB" id="A0A0M2NHA8"/>
<evidence type="ECO:0000313" key="2">
    <source>
        <dbReference type="Proteomes" id="UP000034076"/>
    </source>
</evidence>
<sequence length="40" mass="4791">MPTSVVWVPYCLKQLHGHRTLDFSNNIIPYFFVYGKIYLE</sequence>
<reference evidence="1 2" key="1">
    <citation type="submission" date="2015-04" db="EMBL/GenBank/DDBJ databases">
        <title>Draft genome sequence of bacteremic isolate Catabacter hongkongensis type strain HKU16T.</title>
        <authorList>
            <person name="Lau S.K."/>
            <person name="Teng J.L."/>
            <person name="Huang Y."/>
            <person name="Curreem S.O."/>
            <person name="Tsui S.K."/>
            <person name="Woo P.C."/>
        </authorList>
    </citation>
    <scope>NUCLEOTIDE SEQUENCE [LARGE SCALE GENOMIC DNA]</scope>
    <source>
        <strain evidence="1 2">HKU16</strain>
    </source>
</reference>
<evidence type="ECO:0000313" key="1">
    <source>
        <dbReference type="EMBL" id="KKI51523.1"/>
    </source>
</evidence>
<gene>
    <name evidence="1" type="ORF">CHK_1015</name>
</gene>
<comment type="caution">
    <text evidence="1">The sequence shown here is derived from an EMBL/GenBank/DDBJ whole genome shotgun (WGS) entry which is preliminary data.</text>
</comment>
<dbReference type="EMBL" id="LAYJ01000076">
    <property type="protein sequence ID" value="KKI51523.1"/>
    <property type="molecule type" value="Genomic_DNA"/>
</dbReference>
<dbReference type="Proteomes" id="UP000034076">
    <property type="component" value="Unassembled WGS sequence"/>
</dbReference>